<proteinExistence type="predicted"/>
<reference evidence="1 2" key="1">
    <citation type="journal article" date="2024" name="Genome Biol. Evol.">
        <title>Chromosome-level genome assembly of the viviparous eelpout Zoarces viviparus.</title>
        <authorList>
            <person name="Fuhrmann N."/>
            <person name="Brasseur M.V."/>
            <person name="Bakowski C.E."/>
            <person name="Podsiadlowski L."/>
            <person name="Prost S."/>
            <person name="Krehenwinkel H."/>
            <person name="Mayer C."/>
        </authorList>
    </citation>
    <scope>NUCLEOTIDE SEQUENCE [LARGE SCALE GENOMIC DNA]</scope>
    <source>
        <strain evidence="1">NO-MEL_2022_Ind0_liver</strain>
    </source>
</reference>
<accession>A0AAW1E2U0</accession>
<evidence type="ECO:0000313" key="2">
    <source>
        <dbReference type="Proteomes" id="UP001488805"/>
    </source>
</evidence>
<organism evidence="1 2">
    <name type="scientific">Zoarces viviparus</name>
    <name type="common">Viviparous eelpout</name>
    <name type="synonym">Blennius viviparus</name>
    <dbReference type="NCBI Taxonomy" id="48416"/>
    <lineage>
        <taxon>Eukaryota</taxon>
        <taxon>Metazoa</taxon>
        <taxon>Chordata</taxon>
        <taxon>Craniata</taxon>
        <taxon>Vertebrata</taxon>
        <taxon>Euteleostomi</taxon>
        <taxon>Actinopterygii</taxon>
        <taxon>Neopterygii</taxon>
        <taxon>Teleostei</taxon>
        <taxon>Neoteleostei</taxon>
        <taxon>Acanthomorphata</taxon>
        <taxon>Eupercaria</taxon>
        <taxon>Perciformes</taxon>
        <taxon>Cottioidei</taxon>
        <taxon>Zoarcales</taxon>
        <taxon>Zoarcidae</taxon>
        <taxon>Zoarcinae</taxon>
        <taxon>Zoarces</taxon>
    </lineage>
</organism>
<sequence>MLVNRIVNPVDSGSLWDMKGLDDQHAGELVALPQCNYQDLCLQSQQETLPSGQSAFGDVRSAAAEDQSLVEKLDLINKAKLFLQLRDKYGLSKPLYR</sequence>
<protein>
    <submittedName>
        <fullName evidence="1">Uncharacterized protein</fullName>
    </submittedName>
</protein>
<comment type="caution">
    <text evidence="1">The sequence shown here is derived from an EMBL/GenBank/DDBJ whole genome shotgun (WGS) entry which is preliminary data.</text>
</comment>
<gene>
    <name evidence="1" type="ORF">VZT92_024687</name>
</gene>
<dbReference type="AlphaFoldDB" id="A0AAW1E2U0"/>
<dbReference type="EMBL" id="JBCEZU010000575">
    <property type="protein sequence ID" value="KAK9516776.1"/>
    <property type="molecule type" value="Genomic_DNA"/>
</dbReference>
<keyword evidence="2" id="KW-1185">Reference proteome</keyword>
<name>A0AAW1E2U0_ZOAVI</name>
<evidence type="ECO:0000313" key="1">
    <source>
        <dbReference type="EMBL" id="KAK9516776.1"/>
    </source>
</evidence>
<dbReference type="Proteomes" id="UP001488805">
    <property type="component" value="Unassembled WGS sequence"/>
</dbReference>